<dbReference type="Proteomes" id="UP000038040">
    <property type="component" value="Unplaced"/>
</dbReference>
<evidence type="ECO:0000313" key="4">
    <source>
        <dbReference type="EMBL" id="VDN58369.1"/>
    </source>
</evidence>
<dbReference type="InterPro" id="IPR029196">
    <property type="entry name" value="HAPSTR1-like"/>
</dbReference>
<dbReference type="Pfam" id="PF15251">
    <property type="entry name" value="TAPR1-like"/>
    <property type="match status" value="1"/>
</dbReference>
<dbReference type="OrthoDB" id="5823474at2759"/>
<dbReference type="Proteomes" id="UP000274756">
    <property type="component" value="Unassembled WGS sequence"/>
</dbReference>
<dbReference type="PANTHER" id="PTHR31624">
    <property type="entry name" value="UPF0472 PROTEIN C16ORF72"/>
    <property type="match status" value="1"/>
</dbReference>
<dbReference type="PANTHER" id="PTHR31624:SF4">
    <property type="entry name" value="CHROMOSOME 16 OPEN READING FRAME 72"/>
    <property type="match status" value="1"/>
</dbReference>
<dbReference type="EMBL" id="UYYG01001167">
    <property type="protein sequence ID" value="VDN58369.1"/>
    <property type="molecule type" value="Genomic_DNA"/>
</dbReference>
<dbReference type="GO" id="GO:0005634">
    <property type="term" value="C:nucleus"/>
    <property type="evidence" value="ECO:0007669"/>
    <property type="project" value="UniProtKB-SubCell"/>
</dbReference>
<reference evidence="7" key="1">
    <citation type="submission" date="2017-02" db="UniProtKB">
        <authorList>
            <consortium name="WormBaseParasite"/>
        </authorList>
    </citation>
    <scope>IDENTIFICATION</scope>
</reference>
<evidence type="ECO:0000256" key="1">
    <source>
        <dbReference type="ARBA" id="ARBA00004123"/>
    </source>
</evidence>
<evidence type="ECO:0000313" key="5">
    <source>
        <dbReference type="Proteomes" id="UP000038040"/>
    </source>
</evidence>
<accession>A0A0N4UB93</accession>
<evidence type="ECO:0000256" key="3">
    <source>
        <dbReference type="SAM" id="MobiDB-lite"/>
    </source>
</evidence>
<gene>
    <name evidence="4" type="ORF">DME_LOCUS8342</name>
</gene>
<feature type="region of interest" description="Disordered" evidence="3">
    <location>
        <begin position="179"/>
        <end position="202"/>
    </location>
</feature>
<evidence type="ECO:0000313" key="6">
    <source>
        <dbReference type="Proteomes" id="UP000274756"/>
    </source>
</evidence>
<evidence type="ECO:0000256" key="2">
    <source>
        <dbReference type="ARBA" id="ARBA00023242"/>
    </source>
</evidence>
<evidence type="ECO:0000313" key="7">
    <source>
        <dbReference type="WBParaSite" id="DME_0000445901-mRNA-1"/>
    </source>
</evidence>
<feature type="compositionally biased region" description="Basic residues" evidence="3">
    <location>
        <begin position="182"/>
        <end position="202"/>
    </location>
</feature>
<reference evidence="4 6" key="2">
    <citation type="submission" date="2018-11" db="EMBL/GenBank/DDBJ databases">
        <authorList>
            <consortium name="Pathogen Informatics"/>
        </authorList>
    </citation>
    <scope>NUCLEOTIDE SEQUENCE [LARGE SCALE GENOMIC DNA]</scope>
</reference>
<name>A0A0N4UB93_DRAME</name>
<protein>
    <submittedName>
        <fullName evidence="7">HUWE1-associated protein modifying stress responses</fullName>
    </submittedName>
</protein>
<keyword evidence="6" id="KW-1185">Reference proteome</keyword>
<dbReference type="WBParaSite" id="DME_0000445901-mRNA-1">
    <property type="protein sequence ID" value="DME_0000445901-mRNA-1"/>
    <property type="gene ID" value="DME_0000445901"/>
</dbReference>
<keyword evidence="2" id="KW-0539">Nucleus</keyword>
<dbReference type="InterPro" id="IPR040308">
    <property type="entry name" value="HAPR1"/>
</dbReference>
<proteinExistence type="predicted"/>
<comment type="subcellular location">
    <subcellularLocation>
        <location evidence="1">Nucleus</location>
    </subcellularLocation>
</comment>
<dbReference type="AlphaFoldDB" id="A0A0N4UB93"/>
<dbReference type="STRING" id="318479.A0A0N4UB93"/>
<sequence>MEPAVLLIGQSALKILYFRRLICGELAEIEVKMMEEDKQRLREEMLLWEDFQKSAQAVGLLYNDVSWKHMQNAAFYTTQLYKSGIDHQRRAFERGFIAGKNSLCKEIYALRVNHNLTLDDIWRYLAKTIRSTEGEHVSRSPSPEEAVNNGVALFQQALCIPSGISSQEQSSDLNSFLTKQVNRSRKRLHSPSRYPYKKKSKF</sequence>
<organism evidence="5 7">
    <name type="scientific">Dracunculus medinensis</name>
    <name type="common">Guinea worm</name>
    <dbReference type="NCBI Taxonomy" id="318479"/>
    <lineage>
        <taxon>Eukaryota</taxon>
        <taxon>Metazoa</taxon>
        <taxon>Ecdysozoa</taxon>
        <taxon>Nematoda</taxon>
        <taxon>Chromadorea</taxon>
        <taxon>Rhabditida</taxon>
        <taxon>Spirurina</taxon>
        <taxon>Dracunculoidea</taxon>
        <taxon>Dracunculidae</taxon>
        <taxon>Dracunculus</taxon>
    </lineage>
</organism>